<dbReference type="SUPFAM" id="SSF55681">
    <property type="entry name" value="Class II aaRS and biotin synthetases"/>
    <property type="match status" value="1"/>
</dbReference>
<keyword evidence="5" id="KW-1185">Reference proteome</keyword>
<feature type="domain" description="BPL/LPL catalytic" evidence="3">
    <location>
        <begin position="699"/>
        <end position="887"/>
    </location>
</feature>
<name>A0ABN7AQH3_9HEMI</name>
<dbReference type="EMBL" id="AP028912">
    <property type="protein sequence ID" value="BES93572.1"/>
    <property type="molecule type" value="Genomic_DNA"/>
</dbReference>
<dbReference type="InterPro" id="IPR045864">
    <property type="entry name" value="aa-tRNA-synth_II/BPL/LPL"/>
</dbReference>
<dbReference type="Proteomes" id="UP001307889">
    <property type="component" value="Chromosome 4"/>
</dbReference>
<dbReference type="GO" id="GO:0016874">
    <property type="term" value="F:ligase activity"/>
    <property type="evidence" value="ECO:0007669"/>
    <property type="project" value="UniProtKB-KW"/>
</dbReference>
<evidence type="ECO:0000256" key="1">
    <source>
        <dbReference type="ARBA" id="ARBA00009934"/>
    </source>
</evidence>
<dbReference type="InterPro" id="IPR004408">
    <property type="entry name" value="Biotin_CoA_COase_ligase"/>
</dbReference>
<organism evidence="4 5">
    <name type="scientific">Nesidiocoris tenuis</name>
    <dbReference type="NCBI Taxonomy" id="355587"/>
    <lineage>
        <taxon>Eukaryota</taxon>
        <taxon>Metazoa</taxon>
        <taxon>Ecdysozoa</taxon>
        <taxon>Arthropoda</taxon>
        <taxon>Hexapoda</taxon>
        <taxon>Insecta</taxon>
        <taxon>Pterygota</taxon>
        <taxon>Neoptera</taxon>
        <taxon>Paraneoptera</taxon>
        <taxon>Hemiptera</taxon>
        <taxon>Heteroptera</taxon>
        <taxon>Panheteroptera</taxon>
        <taxon>Cimicomorpha</taxon>
        <taxon>Miridae</taxon>
        <taxon>Dicyphina</taxon>
        <taxon>Nesidiocoris</taxon>
    </lineage>
</organism>
<keyword evidence="2 4" id="KW-0436">Ligase</keyword>
<dbReference type="NCBIfam" id="TIGR00121">
    <property type="entry name" value="birA_ligase"/>
    <property type="match status" value="1"/>
</dbReference>
<protein>
    <submittedName>
        <fullName evidence="4">Biotin protein ligase C terminal domain</fullName>
    </submittedName>
</protein>
<dbReference type="Pfam" id="PF02237">
    <property type="entry name" value="BPL_C"/>
    <property type="match status" value="1"/>
</dbReference>
<evidence type="ECO:0000259" key="3">
    <source>
        <dbReference type="PROSITE" id="PS51733"/>
    </source>
</evidence>
<dbReference type="PANTHER" id="PTHR12835:SF5">
    <property type="entry name" value="BIOTIN--PROTEIN LIGASE"/>
    <property type="match status" value="1"/>
</dbReference>
<evidence type="ECO:0000313" key="4">
    <source>
        <dbReference type="EMBL" id="BES93572.1"/>
    </source>
</evidence>
<proteinExistence type="inferred from homology"/>
<dbReference type="Pfam" id="PF03099">
    <property type="entry name" value="BPL_LplA_LipB"/>
    <property type="match status" value="1"/>
</dbReference>
<dbReference type="Gene3D" id="3.30.930.10">
    <property type="entry name" value="Bira Bifunctional Protein, Domain 2"/>
    <property type="match status" value="1"/>
</dbReference>
<dbReference type="PANTHER" id="PTHR12835">
    <property type="entry name" value="BIOTIN PROTEIN LIGASE"/>
    <property type="match status" value="1"/>
</dbReference>
<evidence type="ECO:0000313" key="5">
    <source>
        <dbReference type="Proteomes" id="UP001307889"/>
    </source>
</evidence>
<evidence type="ECO:0000256" key="2">
    <source>
        <dbReference type="ARBA" id="ARBA00022598"/>
    </source>
</evidence>
<dbReference type="PROSITE" id="PS51733">
    <property type="entry name" value="BPL_LPL_CATALYTIC"/>
    <property type="match status" value="1"/>
</dbReference>
<comment type="similarity">
    <text evidence="1">Belongs to the biotin--protein ligase family.</text>
</comment>
<dbReference type="InterPro" id="IPR003142">
    <property type="entry name" value="BPL_C"/>
</dbReference>
<gene>
    <name evidence="4" type="ORF">NTJ_06382</name>
</gene>
<sequence>MLTVCYVAATWVQSWRLNTLLQKLRNVSEKHGSLVVFHEIPPLLHSVGSAYGKKQESSGVVSDHCLNHKSAHIGDLFWYHCNKRAVTIFPKQILDVSGWITVLKRKTHLPIQFNNFKRKPVRKEEAVYVLVEANYLTCSFNFHGPTIELDNFGTPLAWHASDRISVLLETTECDLSQLLLSFIRNEVCLENGIQIIRIETVEPLGTPYKIGNEHSVPETYAHLSGCLSGPELSAFFLDRWRAHVSMLCTFCEAVSQVKEAQQDISVRHPGSGVGAVKLMPGNTPIGVDPELLGRTKDVRTDQIEAPAEGSAGQAAQPNERILTRCSSVQSSQISADISSADGSTRQVVESVTTSMSSLRSLPSTPRRTVCSTPVNCATKPPNIIIFSDSPSASESVKAALESTLLTNRYVIHKFAFAEMQSPTWLDDSVLVVVHGNVPASFIPVLMNYLAKGPVSLFCLCSDFLGNILPLFQTAEVRPNELVHCSYKSWKHVLLMHHVFCYQPTPSDPKFSYNENANPKAIPELIEVTDASGKKSSLKIDVLGVEDTWKTPSFLLVTFKNVSSKIVFSQVHLEVPPDQYADSESKKEFLQNSDKARLGILSDILANHLDLKCGQSNAKRISTSNYSVGYFLGNHEAKQALLDKLKDEKKLENNELSCGLTKLKFCGKGVSPPAASESLFPILLHSCPETFSTVEYFDNLKTDNFGRLVVFSEVMTSCLTIIEDLDLNNGIAFIPYYQTKGKGRTGNTWLSPAGCAMFALQAHVPLNTYLGHHLPIIQFIATLAIVASICESPGLGEMDIGIKWPNDIYANGNTKLGGVSLKTTIRGDRALVNIGCGLNLNNKEPTACLNDLIKIFAQEKEVKIKPISFEKYFSSVFNKMEQIFKMFNENRIDEFYQAYYQYWLHSDTEVRIRGEDDSTVTAKISGIDDFGYLTVVAPDGKIHTVHPDGNSFDMMAGLISPKMTE</sequence>
<reference evidence="4 5" key="1">
    <citation type="submission" date="2023-09" db="EMBL/GenBank/DDBJ databases">
        <title>Nesidiocoris tenuis whole genome shotgun sequence.</title>
        <authorList>
            <person name="Shibata T."/>
            <person name="Shimoda M."/>
            <person name="Kobayashi T."/>
            <person name="Uehara T."/>
        </authorList>
    </citation>
    <scope>NUCLEOTIDE SEQUENCE [LARGE SCALE GENOMIC DNA]</scope>
    <source>
        <strain evidence="4 5">Japan</strain>
    </source>
</reference>
<accession>A0ABN7AQH3</accession>
<dbReference type="InterPro" id="IPR004143">
    <property type="entry name" value="BPL_LPL_catalytic"/>
</dbReference>